<dbReference type="Proteomes" id="UP000281909">
    <property type="component" value="Chromosome"/>
</dbReference>
<dbReference type="EMBL" id="LR134318">
    <property type="protein sequence ID" value="VEF11978.1"/>
    <property type="molecule type" value="Genomic_DNA"/>
</dbReference>
<dbReference type="InterPro" id="IPR036900">
    <property type="entry name" value="A-D-PHexomutase_C_sf"/>
</dbReference>
<evidence type="ECO:0000313" key="2">
    <source>
        <dbReference type="Proteomes" id="UP000281909"/>
    </source>
</evidence>
<dbReference type="GO" id="GO:0016868">
    <property type="term" value="F:intramolecular phosphotransferase activity"/>
    <property type="evidence" value="ECO:0007669"/>
    <property type="project" value="InterPro"/>
</dbReference>
<gene>
    <name evidence="1" type="ORF">NCTC9428_03605</name>
</gene>
<dbReference type="RefSeq" id="WP_126364922.1">
    <property type="nucleotide sequence ID" value="NZ_LR134318.1"/>
</dbReference>
<dbReference type="AlphaFoldDB" id="A0A3S4PHJ0"/>
<proteinExistence type="predicted"/>
<name>A0A3S4PHJ0_PSEFL</name>
<accession>A0A3S4PHJ0</accession>
<evidence type="ECO:0000313" key="1">
    <source>
        <dbReference type="EMBL" id="VEF11978.1"/>
    </source>
</evidence>
<organism evidence="1 2">
    <name type="scientific">Pseudomonas fluorescens</name>
    <dbReference type="NCBI Taxonomy" id="294"/>
    <lineage>
        <taxon>Bacteria</taxon>
        <taxon>Pseudomonadati</taxon>
        <taxon>Pseudomonadota</taxon>
        <taxon>Gammaproteobacteria</taxon>
        <taxon>Pseudomonadales</taxon>
        <taxon>Pseudomonadaceae</taxon>
        <taxon>Pseudomonas</taxon>
    </lineage>
</organism>
<dbReference type="SUPFAM" id="SSF55957">
    <property type="entry name" value="Phosphoglucomutase, C-terminal domain"/>
    <property type="match status" value="1"/>
</dbReference>
<dbReference type="Gene3D" id="3.30.310.50">
    <property type="entry name" value="Alpha-D-phosphohexomutase, C-terminal domain"/>
    <property type="match status" value="1"/>
</dbReference>
<protein>
    <submittedName>
        <fullName evidence="1">Phosphomannomutase</fullName>
    </submittedName>
</protein>
<dbReference type="OrthoDB" id="9803322at2"/>
<reference evidence="1 2" key="1">
    <citation type="submission" date="2018-12" db="EMBL/GenBank/DDBJ databases">
        <authorList>
            <consortium name="Pathogen Informatics"/>
        </authorList>
    </citation>
    <scope>NUCLEOTIDE SEQUENCE [LARGE SCALE GENOMIC DNA]</scope>
    <source>
        <strain evidence="1 2">NCTC9428</strain>
    </source>
</reference>
<sequence length="137" mass="15608">MNIAQHAVAIEREVGSLGVMSWLSRHQPLSSANETWLGTILLVERIGVFPASGDIRRPMRDPSPLLAHLKQRYGEQALEMDDRDGLKVIFSDWRFRVRICCNDPAIIINVETRCDTRLMPQKIAELLEQVDAFTHDV</sequence>